<dbReference type="Proteomes" id="UP000499080">
    <property type="component" value="Unassembled WGS sequence"/>
</dbReference>
<gene>
    <name evidence="2" type="ORF">AVEN_73970_1</name>
</gene>
<dbReference type="GO" id="GO:0050660">
    <property type="term" value="F:flavin adenine dinucleotide binding"/>
    <property type="evidence" value="ECO:0007669"/>
    <property type="project" value="InterPro"/>
</dbReference>
<dbReference type="EMBL" id="BGPR01005246">
    <property type="protein sequence ID" value="GBN08245.1"/>
    <property type="molecule type" value="Genomic_DNA"/>
</dbReference>
<dbReference type="SUPFAM" id="SSF54373">
    <property type="entry name" value="FAD-linked reductases, C-terminal domain"/>
    <property type="match status" value="1"/>
</dbReference>
<dbReference type="Gene3D" id="3.30.560.10">
    <property type="entry name" value="Glucose Oxidase, domain 3"/>
    <property type="match status" value="1"/>
</dbReference>
<evidence type="ECO:0000313" key="2">
    <source>
        <dbReference type="EMBL" id="GBN08245.1"/>
    </source>
</evidence>
<keyword evidence="3" id="KW-1185">Reference proteome</keyword>
<dbReference type="PANTHER" id="PTHR11552">
    <property type="entry name" value="GLUCOSE-METHANOL-CHOLINE GMC OXIDOREDUCTASE"/>
    <property type="match status" value="1"/>
</dbReference>
<sequence>MIERATRLIHGGSSFESGFGSGDLPLGHCGSLKGLKEKNLEQNNGKIKRKLKSIEVIADLRVGDNLKNHVGNVVLNFEAQHAEPIIWKEAALPSNLINYKLHATGPDTSLCGIEGFAFLNTKYNYARLDWPDVEIHLISGSVATDYTQTFRRRVAIPDEVYDKVYKPYIVKNSFTFFPVLLRPKSRGTVRLNSVDPNVNPLIDFNFFQNEEDLYKVVDKFLINFELSFMNLLYFDFCHSTVFPDFLFIMKRASSESASSATPAKKPSTFNKTDGFTTDSIPQHHYYLGKDNYAVVSDFGDVLNVHIRKFETNENG</sequence>
<comment type="caution">
    <text evidence="2">The sequence shown here is derived from an EMBL/GenBank/DDBJ whole genome shotgun (WGS) entry which is preliminary data.</text>
</comment>
<dbReference type="GO" id="GO:0016614">
    <property type="term" value="F:oxidoreductase activity, acting on CH-OH group of donors"/>
    <property type="evidence" value="ECO:0007669"/>
    <property type="project" value="InterPro"/>
</dbReference>
<dbReference type="InterPro" id="IPR007867">
    <property type="entry name" value="GMC_OxRtase_C"/>
</dbReference>
<accession>A0A4Y2L0X9</accession>
<evidence type="ECO:0000313" key="3">
    <source>
        <dbReference type="Proteomes" id="UP000499080"/>
    </source>
</evidence>
<reference evidence="2 3" key="1">
    <citation type="journal article" date="2019" name="Sci. Rep.">
        <title>Orb-weaving spider Araneus ventricosus genome elucidates the spidroin gene catalogue.</title>
        <authorList>
            <person name="Kono N."/>
            <person name="Nakamura H."/>
            <person name="Ohtoshi R."/>
            <person name="Moran D.A.P."/>
            <person name="Shinohara A."/>
            <person name="Yoshida Y."/>
            <person name="Fujiwara M."/>
            <person name="Mori M."/>
            <person name="Tomita M."/>
            <person name="Arakawa K."/>
        </authorList>
    </citation>
    <scope>NUCLEOTIDE SEQUENCE [LARGE SCALE GENOMIC DNA]</scope>
</reference>
<dbReference type="AlphaFoldDB" id="A0A4Y2L0X9"/>
<name>A0A4Y2L0X9_ARAVE</name>
<feature type="domain" description="Glucose-methanol-choline oxidoreductase C-terminal" evidence="1">
    <location>
        <begin position="183"/>
        <end position="217"/>
    </location>
</feature>
<protein>
    <recommendedName>
        <fullName evidence="1">Glucose-methanol-choline oxidoreductase C-terminal domain-containing protein</fullName>
    </recommendedName>
</protein>
<dbReference type="Pfam" id="PF05199">
    <property type="entry name" value="GMC_oxred_C"/>
    <property type="match status" value="1"/>
</dbReference>
<proteinExistence type="predicted"/>
<dbReference type="InterPro" id="IPR012132">
    <property type="entry name" value="GMC_OxRdtase"/>
</dbReference>
<dbReference type="PANTHER" id="PTHR11552:SF227">
    <property type="entry name" value="GLUCOSE DEHYDROGENASE [FAD, QUINONE]-LIKE PROTEIN"/>
    <property type="match status" value="1"/>
</dbReference>
<evidence type="ECO:0000259" key="1">
    <source>
        <dbReference type="Pfam" id="PF05199"/>
    </source>
</evidence>
<dbReference type="OrthoDB" id="2505440at2759"/>
<organism evidence="2 3">
    <name type="scientific">Araneus ventricosus</name>
    <name type="common">Orbweaver spider</name>
    <name type="synonym">Epeira ventricosa</name>
    <dbReference type="NCBI Taxonomy" id="182803"/>
    <lineage>
        <taxon>Eukaryota</taxon>
        <taxon>Metazoa</taxon>
        <taxon>Ecdysozoa</taxon>
        <taxon>Arthropoda</taxon>
        <taxon>Chelicerata</taxon>
        <taxon>Arachnida</taxon>
        <taxon>Araneae</taxon>
        <taxon>Araneomorphae</taxon>
        <taxon>Entelegynae</taxon>
        <taxon>Araneoidea</taxon>
        <taxon>Araneidae</taxon>
        <taxon>Araneus</taxon>
    </lineage>
</organism>